<evidence type="ECO:0000313" key="10">
    <source>
        <dbReference type="Proteomes" id="UP001189122"/>
    </source>
</evidence>
<feature type="region of interest" description="Disordered" evidence="6">
    <location>
        <begin position="110"/>
        <end position="132"/>
    </location>
</feature>
<feature type="region of interest" description="Disordered" evidence="6">
    <location>
        <begin position="538"/>
        <end position="571"/>
    </location>
</feature>
<proteinExistence type="predicted"/>
<dbReference type="EMBL" id="CACRZD030000014">
    <property type="protein sequence ID" value="CAA6670495.1"/>
    <property type="molecule type" value="Genomic_DNA"/>
</dbReference>
<dbReference type="GO" id="GO:0008270">
    <property type="term" value="F:zinc ion binding"/>
    <property type="evidence" value="ECO:0007669"/>
    <property type="project" value="UniProtKB-KW"/>
</dbReference>
<dbReference type="SUPFAM" id="SSF57850">
    <property type="entry name" value="RING/U-box"/>
    <property type="match status" value="1"/>
</dbReference>
<dbReference type="SMART" id="SM00184">
    <property type="entry name" value="RING"/>
    <property type="match status" value="1"/>
</dbReference>
<evidence type="ECO:0000256" key="4">
    <source>
        <dbReference type="PROSITE-ProRule" id="PRU00502"/>
    </source>
</evidence>
<dbReference type="InterPro" id="IPR013083">
    <property type="entry name" value="Znf_RING/FYVE/PHD"/>
</dbReference>
<dbReference type="PROSITE" id="PS50089">
    <property type="entry name" value="ZF_RING_2"/>
    <property type="match status" value="1"/>
</dbReference>
<dbReference type="InterPro" id="IPR001841">
    <property type="entry name" value="Znf_RING"/>
</dbReference>
<gene>
    <name evidence="9" type="ORF">SI7747_14016900</name>
</gene>
<dbReference type="GO" id="GO:0016567">
    <property type="term" value="P:protein ubiquitination"/>
    <property type="evidence" value="ECO:0007669"/>
    <property type="project" value="TreeGrafter"/>
</dbReference>
<dbReference type="PROSITE" id="PS50271">
    <property type="entry name" value="ZF_UBP"/>
    <property type="match status" value="1"/>
</dbReference>
<evidence type="ECO:0000256" key="2">
    <source>
        <dbReference type="ARBA" id="ARBA00022771"/>
    </source>
</evidence>
<evidence type="ECO:0000259" key="8">
    <source>
        <dbReference type="PROSITE" id="PS50271"/>
    </source>
</evidence>
<name>A0A7I8JL41_SPIIN</name>
<dbReference type="InterPro" id="IPR001607">
    <property type="entry name" value="Znf_UBP"/>
</dbReference>
<dbReference type="SMART" id="SM00290">
    <property type="entry name" value="ZnF_UBP"/>
    <property type="match status" value="1"/>
</dbReference>
<feature type="region of interest" description="Disordered" evidence="6">
    <location>
        <begin position="18"/>
        <end position="94"/>
    </location>
</feature>
<evidence type="ECO:0000256" key="1">
    <source>
        <dbReference type="ARBA" id="ARBA00022723"/>
    </source>
</evidence>
<dbReference type="InterPro" id="IPR011422">
    <property type="entry name" value="BRAP2/ETP1_RRM"/>
</dbReference>
<reference evidence="9 10" key="1">
    <citation type="submission" date="2019-12" db="EMBL/GenBank/DDBJ databases">
        <authorList>
            <person name="Scholz U."/>
            <person name="Mascher M."/>
            <person name="Fiebig A."/>
        </authorList>
    </citation>
    <scope>NUCLEOTIDE SEQUENCE</scope>
</reference>
<keyword evidence="10" id="KW-1185">Reference proteome</keyword>
<feature type="domain" description="RING-type" evidence="7">
    <location>
        <begin position="250"/>
        <end position="290"/>
    </location>
</feature>
<dbReference type="GO" id="GO:0061630">
    <property type="term" value="F:ubiquitin protein ligase activity"/>
    <property type="evidence" value="ECO:0007669"/>
    <property type="project" value="TreeGrafter"/>
</dbReference>
<dbReference type="GO" id="GO:0005737">
    <property type="term" value="C:cytoplasm"/>
    <property type="evidence" value="ECO:0007669"/>
    <property type="project" value="TreeGrafter"/>
</dbReference>
<protein>
    <submittedName>
        <fullName evidence="9">Uncharacterized protein</fullName>
    </submittedName>
</protein>
<evidence type="ECO:0000256" key="6">
    <source>
        <dbReference type="SAM" id="MobiDB-lite"/>
    </source>
</evidence>
<keyword evidence="1" id="KW-0479">Metal-binding</keyword>
<dbReference type="Pfam" id="PF07576">
    <property type="entry name" value="BRAP2"/>
    <property type="match status" value="1"/>
</dbReference>
<feature type="compositionally biased region" description="Basic residues" evidence="6">
    <location>
        <begin position="559"/>
        <end position="571"/>
    </location>
</feature>
<dbReference type="InterPro" id="IPR047243">
    <property type="entry name" value="RING-H2_BRAP2"/>
</dbReference>
<dbReference type="EMBL" id="LR743601">
    <property type="protein sequence ID" value="CAA2631252.1"/>
    <property type="molecule type" value="Genomic_DNA"/>
</dbReference>
<dbReference type="Pfam" id="PF13639">
    <property type="entry name" value="zf-RING_2"/>
    <property type="match status" value="1"/>
</dbReference>
<keyword evidence="5" id="KW-0175">Coiled coil</keyword>
<sequence>MPKAESFTLRAVRVFANGGRTLRDQEDFDVPPSHPLRRLAPAPPHGGRDRRRGAAAAASAGSHVHDSFVLSSSPSSSSKPLSVAAGSSNPSPSVQVSRGIARLFRNSSSEYTSSYSIPPPPQTRTSFPSSGETMLPLSLSPSPMTLLFVLAIPSRFTTDDFLHFCCWPYSERLLEVRVIRNDAVEEWYSMIIMFDDQKAADSFYSDLNGWRFPSEEAEVCHILFISSVEFTESTDLAASPPVGFTELPACPVCLERLDQDTSGIVTTGCDHSFQCSCISKWANSSCPVCRFCMEHSEKPSCSVCETSENLWICVICGFIGCGRYKEGHAVKHWKDKQHCYSLHIESQRIWDYVGDTYVHRLNQSKSQEKLFKLKSRYRSTKKDNQSFECSGDSEISAALLSSKVDAIVDEYNNLLATQLDSQREYYESLLSEAKEKREKTIYEAVEKAVWEKMQNIQLEVEMATKEKKNVADMNEELLKNQNLLREKLKEIEDSSLRADLQERSTLKLKDERIQDLEEEVRDITVYINAQKALSNRADADEIRSGSVLPMPPQQASSTKARRSSKMNRRRH</sequence>
<keyword evidence="2 4" id="KW-0863">Zinc-finger</keyword>
<feature type="compositionally biased region" description="Polar residues" evidence="6">
    <location>
        <begin position="123"/>
        <end position="132"/>
    </location>
</feature>
<dbReference type="AlphaFoldDB" id="A0A7I8JL41"/>
<accession>A0A7I8JL41</accession>
<dbReference type="CDD" id="cd16457">
    <property type="entry name" value="RING-H2_BRAP2"/>
    <property type="match status" value="1"/>
</dbReference>
<evidence type="ECO:0000313" key="9">
    <source>
        <dbReference type="EMBL" id="CAA2631252.1"/>
    </source>
</evidence>
<dbReference type="GO" id="GO:0007265">
    <property type="term" value="P:Ras protein signal transduction"/>
    <property type="evidence" value="ECO:0007669"/>
    <property type="project" value="TreeGrafter"/>
</dbReference>
<evidence type="ECO:0000259" key="7">
    <source>
        <dbReference type="PROSITE" id="PS50089"/>
    </source>
</evidence>
<feature type="compositionally biased region" description="Low complexity" evidence="6">
    <location>
        <begin position="54"/>
        <end position="88"/>
    </location>
</feature>
<evidence type="ECO:0000256" key="5">
    <source>
        <dbReference type="SAM" id="Coils"/>
    </source>
</evidence>
<dbReference type="Proteomes" id="UP001189122">
    <property type="component" value="Unassembled WGS sequence"/>
</dbReference>
<organism evidence="9">
    <name type="scientific">Spirodela intermedia</name>
    <name type="common">Intermediate duckweed</name>
    <dbReference type="NCBI Taxonomy" id="51605"/>
    <lineage>
        <taxon>Eukaryota</taxon>
        <taxon>Viridiplantae</taxon>
        <taxon>Streptophyta</taxon>
        <taxon>Embryophyta</taxon>
        <taxon>Tracheophyta</taxon>
        <taxon>Spermatophyta</taxon>
        <taxon>Magnoliopsida</taxon>
        <taxon>Liliopsida</taxon>
        <taxon>Araceae</taxon>
        <taxon>Lemnoideae</taxon>
        <taxon>Spirodela</taxon>
    </lineage>
</organism>
<dbReference type="PANTHER" id="PTHR24007">
    <property type="entry name" value="BRCA1-ASSOCIATED PROTEIN"/>
    <property type="match status" value="1"/>
</dbReference>
<evidence type="ECO:0000256" key="3">
    <source>
        <dbReference type="ARBA" id="ARBA00022833"/>
    </source>
</evidence>
<feature type="coiled-coil region" evidence="5">
    <location>
        <begin position="453"/>
        <end position="494"/>
    </location>
</feature>
<feature type="domain" description="UBP-type" evidence="8">
    <location>
        <begin position="284"/>
        <end position="377"/>
    </location>
</feature>
<dbReference type="Gene3D" id="3.30.40.10">
    <property type="entry name" value="Zinc/RING finger domain, C3HC4 (zinc finger)"/>
    <property type="match status" value="2"/>
</dbReference>
<dbReference type="Pfam" id="PF02148">
    <property type="entry name" value="zf-UBP"/>
    <property type="match status" value="1"/>
</dbReference>
<dbReference type="PANTHER" id="PTHR24007:SF10">
    <property type="entry name" value="BRAP2 RING ZNF UBP DOMAIN-CONTAINING PROTEIN 1"/>
    <property type="match status" value="1"/>
</dbReference>
<keyword evidence="3" id="KW-0862">Zinc</keyword>